<dbReference type="Proteomes" id="UP000028569">
    <property type="component" value="Chromosome"/>
</dbReference>
<dbReference type="GO" id="GO:0005385">
    <property type="term" value="F:zinc ion transmembrane transporter activity"/>
    <property type="evidence" value="ECO:0007669"/>
    <property type="project" value="TreeGrafter"/>
</dbReference>
<dbReference type="InterPro" id="IPR027469">
    <property type="entry name" value="Cation_efflux_TMD_sf"/>
</dbReference>
<sequence length="316" mass="33808">MAEDAVSSGFHDGHQAPAGAKHRKQLLMTLALTGSVFLAEVVGAIVTNSLALLVDAGHMMTDMAVLIASTVTAILMERRPTSNRTWGWSRLEVITSAGGAIVLLLVGIYAIVEAGIRLFVPNQDQVEAMGLLLFFGVLGLAANLGSIFVLSSSHDDNLNMKAAFLEVMNDALGSVAVIISAVVMLLTGWNGFDAVAGGLIAILMIPRALSLLSKSIRVLLEEPPQGLNMDHVREHLEKVPGVLEVHDLHANSVSSGLPQLTAHVIVNTDSTTDENEQILTSMQKCLRTHFPVCVEHTTFQIEPQGHQDLSGERLSM</sequence>
<dbReference type="SUPFAM" id="SSF160240">
    <property type="entry name" value="Cation efflux protein cytoplasmic domain-like"/>
    <property type="match status" value="1"/>
</dbReference>
<protein>
    <submittedName>
        <fullName evidence="11">Cation efflux protein</fullName>
    </submittedName>
</protein>
<dbReference type="GO" id="GO:0005886">
    <property type="term" value="C:plasma membrane"/>
    <property type="evidence" value="ECO:0007669"/>
    <property type="project" value="TreeGrafter"/>
</dbReference>
<proteinExistence type="inferred from homology"/>
<evidence type="ECO:0000259" key="9">
    <source>
        <dbReference type="Pfam" id="PF01545"/>
    </source>
</evidence>
<gene>
    <name evidence="11" type="ORF">BINDI_0387</name>
</gene>
<dbReference type="HOGENOM" id="CLU_013430_0_0_11"/>
<keyword evidence="7 8" id="KW-0472">Membrane</keyword>
<dbReference type="OrthoDB" id="9809646at2"/>
<keyword evidence="6" id="KW-0406">Ion transport</keyword>
<dbReference type="Gene3D" id="3.30.70.1350">
    <property type="entry name" value="Cation efflux protein, cytoplasmic domain"/>
    <property type="match status" value="1"/>
</dbReference>
<feature type="transmembrane region" description="Helical" evidence="8">
    <location>
        <begin position="131"/>
        <end position="150"/>
    </location>
</feature>
<dbReference type="Pfam" id="PF01545">
    <property type="entry name" value="Cation_efflux"/>
    <property type="match status" value="1"/>
</dbReference>
<dbReference type="Pfam" id="PF16916">
    <property type="entry name" value="ZT_dimer"/>
    <property type="match status" value="1"/>
</dbReference>
<dbReference type="KEGG" id="bii:BINDI_0387"/>
<feature type="transmembrane region" description="Helical" evidence="8">
    <location>
        <begin position="26"/>
        <end position="46"/>
    </location>
</feature>
<evidence type="ECO:0000256" key="6">
    <source>
        <dbReference type="ARBA" id="ARBA00023065"/>
    </source>
</evidence>
<accession>A0A087VTL4</accession>
<dbReference type="SUPFAM" id="SSF161111">
    <property type="entry name" value="Cation efflux protein transmembrane domain-like"/>
    <property type="match status" value="1"/>
</dbReference>
<evidence type="ECO:0000256" key="2">
    <source>
        <dbReference type="ARBA" id="ARBA00008873"/>
    </source>
</evidence>
<dbReference type="NCBIfam" id="TIGR01297">
    <property type="entry name" value="CDF"/>
    <property type="match status" value="1"/>
</dbReference>
<comment type="subcellular location">
    <subcellularLocation>
        <location evidence="1">Membrane</location>
        <topology evidence="1">Multi-pass membrane protein</topology>
    </subcellularLocation>
</comment>
<dbReference type="InterPro" id="IPR036837">
    <property type="entry name" value="Cation_efflux_CTD_sf"/>
</dbReference>
<keyword evidence="5 8" id="KW-1133">Transmembrane helix</keyword>
<evidence type="ECO:0000256" key="4">
    <source>
        <dbReference type="ARBA" id="ARBA00022692"/>
    </source>
</evidence>
<name>A0A087VTL4_9BIFI</name>
<evidence type="ECO:0000313" key="11">
    <source>
        <dbReference type="EMBL" id="AIC91668.1"/>
    </source>
</evidence>
<organism evidence="11 12">
    <name type="scientific">Bifidobacterium [indicum] DSM 20214 = LMG 11587</name>
    <dbReference type="NCBI Taxonomy" id="1341694"/>
    <lineage>
        <taxon>Bacteria</taxon>
        <taxon>Bacillati</taxon>
        <taxon>Actinomycetota</taxon>
        <taxon>Actinomycetes</taxon>
        <taxon>Bifidobacteriales</taxon>
        <taxon>Bifidobacteriaceae</taxon>
        <taxon>Bifidobacterium</taxon>
    </lineage>
</organism>
<evidence type="ECO:0000256" key="8">
    <source>
        <dbReference type="SAM" id="Phobius"/>
    </source>
</evidence>
<dbReference type="Gene3D" id="1.20.1510.10">
    <property type="entry name" value="Cation efflux protein transmembrane domain"/>
    <property type="match status" value="1"/>
</dbReference>
<keyword evidence="12" id="KW-1185">Reference proteome</keyword>
<feature type="transmembrane region" description="Helical" evidence="8">
    <location>
        <begin position="88"/>
        <end position="111"/>
    </location>
</feature>
<dbReference type="PANTHER" id="PTHR11562">
    <property type="entry name" value="CATION EFFLUX PROTEIN/ ZINC TRANSPORTER"/>
    <property type="match status" value="1"/>
</dbReference>
<keyword evidence="4 8" id="KW-0812">Transmembrane</keyword>
<feature type="transmembrane region" description="Helical" evidence="8">
    <location>
        <begin position="171"/>
        <end position="189"/>
    </location>
</feature>
<evidence type="ECO:0000256" key="3">
    <source>
        <dbReference type="ARBA" id="ARBA00022448"/>
    </source>
</evidence>
<dbReference type="InterPro" id="IPR027470">
    <property type="entry name" value="Cation_efflux_CTD"/>
</dbReference>
<comment type="similarity">
    <text evidence="2">Belongs to the cation diffusion facilitator (CDF) transporter (TC 2.A.4) family. SLC30A subfamily.</text>
</comment>
<keyword evidence="3" id="KW-0813">Transport</keyword>
<feature type="transmembrane region" description="Helical" evidence="8">
    <location>
        <begin position="195"/>
        <end position="212"/>
    </location>
</feature>
<evidence type="ECO:0000259" key="10">
    <source>
        <dbReference type="Pfam" id="PF16916"/>
    </source>
</evidence>
<dbReference type="PANTHER" id="PTHR11562:SF17">
    <property type="entry name" value="RE54080P-RELATED"/>
    <property type="match status" value="1"/>
</dbReference>
<dbReference type="AlphaFoldDB" id="A0A087VTL4"/>
<evidence type="ECO:0000313" key="12">
    <source>
        <dbReference type="Proteomes" id="UP000028569"/>
    </source>
</evidence>
<feature type="domain" description="Cation efflux protein cytoplasmic" evidence="10">
    <location>
        <begin position="225"/>
        <end position="303"/>
    </location>
</feature>
<evidence type="ECO:0000256" key="7">
    <source>
        <dbReference type="ARBA" id="ARBA00023136"/>
    </source>
</evidence>
<dbReference type="InterPro" id="IPR002524">
    <property type="entry name" value="Cation_efflux"/>
</dbReference>
<dbReference type="RefSeq" id="WP_033489829.1">
    <property type="nucleotide sequence ID" value="NZ_CP006018.1"/>
</dbReference>
<feature type="domain" description="Cation efflux protein transmembrane" evidence="9">
    <location>
        <begin position="28"/>
        <end position="220"/>
    </location>
</feature>
<dbReference type="InterPro" id="IPR058533">
    <property type="entry name" value="Cation_efflux_TM"/>
</dbReference>
<reference evidence="11 12" key="1">
    <citation type="journal article" date="2014" name="Appl. Environ. Microbiol.">
        <title>Genomic encyclopedia of type strains of the genus Bifidobacterium.</title>
        <authorList>
            <person name="Milani C."/>
            <person name="Lugli G.A."/>
            <person name="Duranti S."/>
            <person name="Turroni F."/>
            <person name="Bottacini F."/>
            <person name="Mangifesta M."/>
            <person name="Sanchez B."/>
            <person name="Viappiani A."/>
            <person name="Mancabelli L."/>
            <person name="Taminiau B."/>
            <person name="Delcenserie V."/>
            <person name="Barrangou R."/>
            <person name="Margolles A."/>
            <person name="van Sinderen D."/>
            <person name="Ventura M."/>
        </authorList>
    </citation>
    <scope>NUCLEOTIDE SEQUENCE [LARGE SCALE GENOMIC DNA]</scope>
    <source>
        <strain evidence="11 12">LMG 11587</strain>
    </source>
</reference>
<evidence type="ECO:0000256" key="5">
    <source>
        <dbReference type="ARBA" id="ARBA00022989"/>
    </source>
</evidence>
<evidence type="ECO:0000256" key="1">
    <source>
        <dbReference type="ARBA" id="ARBA00004141"/>
    </source>
</evidence>
<dbReference type="InterPro" id="IPR050681">
    <property type="entry name" value="CDF/SLC30A"/>
</dbReference>
<dbReference type="EMBL" id="CP006018">
    <property type="protein sequence ID" value="AIC91668.1"/>
    <property type="molecule type" value="Genomic_DNA"/>
</dbReference>